<evidence type="ECO:0000313" key="3">
    <source>
        <dbReference type="Proteomes" id="UP000251314"/>
    </source>
</evidence>
<evidence type="ECO:0000259" key="1">
    <source>
        <dbReference type="Pfam" id="PF17921"/>
    </source>
</evidence>
<dbReference type="Gene3D" id="1.10.340.70">
    <property type="match status" value="1"/>
</dbReference>
<dbReference type="InterPro" id="IPR041588">
    <property type="entry name" value="Integrase_H2C2"/>
</dbReference>
<dbReference type="EMBL" id="MJFZ01000385">
    <property type="protein sequence ID" value="RAW30168.1"/>
    <property type="molecule type" value="Genomic_DNA"/>
</dbReference>
<protein>
    <recommendedName>
        <fullName evidence="1">Integrase zinc-binding domain-containing protein</fullName>
    </recommendedName>
</protein>
<proteinExistence type="predicted"/>
<keyword evidence="3" id="KW-1185">Reference proteome</keyword>
<reference evidence="2 3" key="1">
    <citation type="submission" date="2018-01" db="EMBL/GenBank/DDBJ databases">
        <title>Draft genome of the strawberry crown rot pathogen Phytophthora cactorum.</title>
        <authorList>
            <person name="Armitage A.D."/>
            <person name="Lysoe E."/>
            <person name="Nellist C.F."/>
            <person name="Harrison R.J."/>
            <person name="Brurberg M.B."/>
        </authorList>
    </citation>
    <scope>NUCLEOTIDE SEQUENCE [LARGE SCALE GENOMIC DNA]</scope>
    <source>
        <strain evidence="2 3">10300</strain>
    </source>
</reference>
<sequence length="152" mass="17671">MSQNLPTRRIGNRHHTSVLINIVIVCTKDYRFTGLPLYSAVEDDADRIVVPNDYDLRMRIMYTYKYHDTPTAGPPGREETYLILMCDFYWNHQYKWVRNYVRGVAISASPLDNNRLTPCPRFGKPSTSLLSLFLLGDRQNYCCRTAALFIVQ</sequence>
<name>A0A329S3L1_9STRA</name>
<gene>
    <name evidence="2" type="ORF">PC110_g13469</name>
</gene>
<dbReference type="AlphaFoldDB" id="A0A329S3L1"/>
<evidence type="ECO:0000313" key="2">
    <source>
        <dbReference type="EMBL" id="RAW30168.1"/>
    </source>
</evidence>
<dbReference type="Proteomes" id="UP000251314">
    <property type="component" value="Unassembled WGS sequence"/>
</dbReference>
<dbReference type="VEuPathDB" id="FungiDB:PC110_g13469"/>
<feature type="domain" description="Integrase zinc-binding" evidence="1">
    <location>
        <begin position="64"/>
        <end position="102"/>
    </location>
</feature>
<organism evidence="2 3">
    <name type="scientific">Phytophthora cactorum</name>
    <dbReference type="NCBI Taxonomy" id="29920"/>
    <lineage>
        <taxon>Eukaryota</taxon>
        <taxon>Sar</taxon>
        <taxon>Stramenopiles</taxon>
        <taxon>Oomycota</taxon>
        <taxon>Peronosporomycetes</taxon>
        <taxon>Peronosporales</taxon>
        <taxon>Peronosporaceae</taxon>
        <taxon>Phytophthora</taxon>
    </lineage>
</organism>
<dbReference type="Pfam" id="PF17921">
    <property type="entry name" value="Integrase_H2C2"/>
    <property type="match status" value="1"/>
</dbReference>
<accession>A0A329S3L1</accession>
<comment type="caution">
    <text evidence="2">The sequence shown here is derived from an EMBL/GenBank/DDBJ whole genome shotgun (WGS) entry which is preliminary data.</text>
</comment>
<dbReference type="OrthoDB" id="10639199at2759"/>